<dbReference type="InterPro" id="IPR001734">
    <property type="entry name" value="Na/solute_symporter"/>
</dbReference>
<keyword evidence="4 7" id="KW-1133">Transmembrane helix</keyword>
<evidence type="ECO:0000256" key="6">
    <source>
        <dbReference type="RuleBase" id="RU362091"/>
    </source>
</evidence>
<keyword evidence="3 7" id="KW-0812">Transmembrane</keyword>
<dbReference type="Gene3D" id="1.20.1730.10">
    <property type="entry name" value="Sodium/glucose cotransporter"/>
    <property type="match status" value="1"/>
</dbReference>
<dbReference type="PANTHER" id="PTHR11819">
    <property type="entry name" value="SOLUTE CARRIER FAMILY 5"/>
    <property type="match status" value="1"/>
</dbReference>
<keyword evidence="5 7" id="KW-0472">Membrane</keyword>
<dbReference type="CDD" id="cd11477">
    <property type="entry name" value="SLC5sbd_u1"/>
    <property type="match status" value="1"/>
</dbReference>
<comment type="similarity">
    <text evidence="2 6">Belongs to the sodium:solute symporter (SSF) (TC 2.A.21) family.</text>
</comment>
<dbReference type="GO" id="GO:0005412">
    <property type="term" value="F:D-glucose:sodium symporter activity"/>
    <property type="evidence" value="ECO:0007669"/>
    <property type="project" value="TreeGrafter"/>
</dbReference>
<feature type="transmembrane region" description="Helical" evidence="7">
    <location>
        <begin position="162"/>
        <end position="186"/>
    </location>
</feature>
<dbReference type="InterPro" id="IPR038377">
    <property type="entry name" value="Na/Glc_symporter_sf"/>
</dbReference>
<evidence type="ECO:0000256" key="5">
    <source>
        <dbReference type="ARBA" id="ARBA00023136"/>
    </source>
</evidence>
<evidence type="ECO:0000256" key="3">
    <source>
        <dbReference type="ARBA" id="ARBA00022692"/>
    </source>
</evidence>
<feature type="transmembrane region" description="Helical" evidence="7">
    <location>
        <begin position="243"/>
        <end position="260"/>
    </location>
</feature>
<evidence type="ECO:0000256" key="7">
    <source>
        <dbReference type="SAM" id="Phobius"/>
    </source>
</evidence>
<feature type="transmembrane region" description="Helical" evidence="7">
    <location>
        <begin position="344"/>
        <end position="368"/>
    </location>
</feature>
<organism evidence="8 9">
    <name type="scientific">Lacipirellula parvula</name>
    <dbReference type="NCBI Taxonomy" id="2650471"/>
    <lineage>
        <taxon>Bacteria</taxon>
        <taxon>Pseudomonadati</taxon>
        <taxon>Planctomycetota</taxon>
        <taxon>Planctomycetia</taxon>
        <taxon>Pirellulales</taxon>
        <taxon>Lacipirellulaceae</taxon>
        <taxon>Lacipirellula</taxon>
    </lineage>
</organism>
<comment type="subcellular location">
    <subcellularLocation>
        <location evidence="1">Membrane</location>
        <topology evidence="1">Multi-pass membrane protein</topology>
    </subcellularLocation>
</comment>
<dbReference type="AlphaFoldDB" id="A0A5K7X5Z4"/>
<dbReference type="EMBL" id="AP021861">
    <property type="protein sequence ID" value="BBO31918.1"/>
    <property type="molecule type" value="Genomic_DNA"/>
</dbReference>
<accession>A0A5K7X5Z4</accession>
<dbReference type="GO" id="GO:0005886">
    <property type="term" value="C:plasma membrane"/>
    <property type="evidence" value="ECO:0007669"/>
    <property type="project" value="TreeGrafter"/>
</dbReference>
<evidence type="ECO:0000313" key="8">
    <source>
        <dbReference type="EMBL" id="BBO31918.1"/>
    </source>
</evidence>
<dbReference type="Pfam" id="PF00474">
    <property type="entry name" value="SSF"/>
    <property type="match status" value="1"/>
</dbReference>
<evidence type="ECO:0000313" key="9">
    <source>
        <dbReference type="Proteomes" id="UP000326837"/>
    </source>
</evidence>
<feature type="transmembrane region" description="Helical" evidence="7">
    <location>
        <begin position="388"/>
        <end position="411"/>
    </location>
</feature>
<feature type="transmembrane region" description="Helical" evidence="7">
    <location>
        <begin position="574"/>
        <end position="591"/>
    </location>
</feature>
<protein>
    <submittedName>
        <fullName evidence="8">Sodium-solute symporter</fullName>
    </submittedName>
</protein>
<feature type="transmembrane region" description="Helical" evidence="7">
    <location>
        <begin position="448"/>
        <end position="467"/>
    </location>
</feature>
<feature type="transmembrane region" description="Helical" evidence="7">
    <location>
        <begin position="423"/>
        <end position="442"/>
    </location>
</feature>
<feature type="transmembrane region" description="Helical" evidence="7">
    <location>
        <begin position="545"/>
        <end position="567"/>
    </location>
</feature>
<feature type="transmembrane region" description="Helical" evidence="7">
    <location>
        <begin position="78"/>
        <end position="98"/>
    </location>
</feature>
<feature type="transmembrane region" description="Helical" evidence="7">
    <location>
        <begin position="127"/>
        <end position="150"/>
    </location>
</feature>
<sequence>MTLTPFDWTVIALYFAANLAIGLYYARRAGGDVGEFFLSGRNAPWWLAGTSMVATTFAADTPLAVTGMVIDNGIAGNWLWWNLVMSGMMTVFFFARLWRRSRVMTDVEFAQLRYSGKPAAFLRGFRALYLGIPINCIILGWVNLAMLTILRTSLGVDDRTALYILVGILVFTAFYTTLAGLWGVLVTDMLQFALKMTMVILLAYYAVQAAGGVDALQEKIIALDGASGRSGSRLDFLPPLNSAWLPAVALGTYLAVSWWASWYPGSEPGGGGYVAQRIFSAKDERHGVLATLWFNVAHYALRPWPWILTALAALILSPELAASKDREASYIAMFMNPDIFPPRLRGFMIAGFAAAYMSTIATHLNWGASYVINDFYRAFVKRSASERHYVFASQLATVLIMIVSLLVTYYLRLHEKGIKDAWKLLLVTGAGTGTVYLLRWYWWRINAWSEVAAMVVAASVSLFLQLGPLQWRSNDEQEFAYILLTTVIVTTIAWVAVTYLTGPEPQAKLIAFYEQVRPAGPGWAPVRPLVNPAHAKPSESIGLQFANWIVGCTLIYSSLFGIGHLVFKNWLPGAGLLALACVCAAIISRNLNLQQE</sequence>
<dbReference type="PANTHER" id="PTHR11819:SF77">
    <property type="entry name" value="SODIUM_GLUCOSE COTRANSPORT PROTEIN"/>
    <property type="match status" value="1"/>
</dbReference>
<dbReference type="Proteomes" id="UP000326837">
    <property type="component" value="Chromosome"/>
</dbReference>
<keyword evidence="9" id="KW-1185">Reference proteome</keyword>
<gene>
    <name evidence="8" type="ORF">PLANPX_1530</name>
</gene>
<dbReference type="PROSITE" id="PS50283">
    <property type="entry name" value="NA_SOLUT_SYMP_3"/>
    <property type="match status" value="1"/>
</dbReference>
<evidence type="ECO:0000256" key="2">
    <source>
        <dbReference type="ARBA" id="ARBA00006434"/>
    </source>
</evidence>
<dbReference type="KEGG" id="lpav:PLANPX_1530"/>
<reference evidence="9" key="1">
    <citation type="submission" date="2019-10" db="EMBL/GenBank/DDBJ databases">
        <title>Lacipirellula parvula gen. nov., sp. nov., representing a lineage of planctomycetes widespread in freshwater anoxic habitats, and description of the family Lacipirellulaceae.</title>
        <authorList>
            <person name="Dedysh S.N."/>
            <person name="Kulichevskaya I.S."/>
            <person name="Beletsky A.V."/>
            <person name="Rakitin A.L."/>
            <person name="Mardanov A.V."/>
            <person name="Ivanova A.A."/>
            <person name="Saltykova V.X."/>
            <person name="Rijpstra W.I.C."/>
            <person name="Sinninghe Damste J.S."/>
            <person name="Ravin N.V."/>
        </authorList>
    </citation>
    <scope>NUCLEOTIDE SEQUENCE [LARGE SCALE GENOMIC DNA]</scope>
    <source>
        <strain evidence="9">PX69</strain>
    </source>
</reference>
<name>A0A5K7X5Z4_9BACT</name>
<dbReference type="RefSeq" id="WP_152097983.1">
    <property type="nucleotide sequence ID" value="NZ_AP021861.1"/>
</dbReference>
<feature type="transmembrane region" description="Helical" evidence="7">
    <location>
        <begin position="479"/>
        <end position="500"/>
    </location>
</feature>
<evidence type="ECO:0000256" key="4">
    <source>
        <dbReference type="ARBA" id="ARBA00022989"/>
    </source>
</evidence>
<feature type="transmembrane region" description="Helical" evidence="7">
    <location>
        <begin position="6"/>
        <end position="25"/>
    </location>
</feature>
<feature type="transmembrane region" description="Helical" evidence="7">
    <location>
        <begin position="45"/>
        <end position="66"/>
    </location>
</feature>
<evidence type="ECO:0000256" key="1">
    <source>
        <dbReference type="ARBA" id="ARBA00004141"/>
    </source>
</evidence>
<proteinExistence type="inferred from homology"/>